<dbReference type="Proteomes" id="UP001295469">
    <property type="component" value="Chromosome C02"/>
</dbReference>
<keyword evidence="3" id="KW-1185">Reference proteome</keyword>
<reference evidence="2" key="2">
    <citation type="submission" date="2014-06" db="EMBL/GenBank/DDBJ databases">
        <authorList>
            <person name="Genoscope - CEA"/>
        </authorList>
    </citation>
    <scope>NUCLEOTIDE SEQUENCE</scope>
</reference>
<gene>
    <name evidence="2" type="primary">BnaC02g17490D</name>
    <name evidence="1" type="ORF">DARMORV10_C02P23410.1</name>
    <name evidence="2" type="ORF">GSBRNA2T00052556001</name>
</gene>
<organism evidence="2 3">
    <name type="scientific">Brassica napus</name>
    <name type="common">Rape</name>
    <dbReference type="NCBI Taxonomy" id="3708"/>
    <lineage>
        <taxon>Eukaryota</taxon>
        <taxon>Viridiplantae</taxon>
        <taxon>Streptophyta</taxon>
        <taxon>Embryophyta</taxon>
        <taxon>Tracheophyta</taxon>
        <taxon>Spermatophyta</taxon>
        <taxon>Magnoliopsida</taxon>
        <taxon>eudicotyledons</taxon>
        <taxon>Gunneridae</taxon>
        <taxon>Pentapetalae</taxon>
        <taxon>rosids</taxon>
        <taxon>malvids</taxon>
        <taxon>Brassicales</taxon>
        <taxon>Brassicaceae</taxon>
        <taxon>Brassiceae</taxon>
        <taxon>Brassica</taxon>
    </lineage>
</organism>
<dbReference type="OMA" id="CPPLVCF"/>
<dbReference type="Gramene" id="CDY32556">
    <property type="protein sequence ID" value="CDY32556"/>
    <property type="gene ID" value="GSBRNA2T00052556001"/>
</dbReference>
<dbReference type="Proteomes" id="UP000028999">
    <property type="component" value="Unassembled WGS sequence"/>
</dbReference>
<name>A0A078H442_BRANA</name>
<evidence type="ECO:0000313" key="2">
    <source>
        <dbReference type="EMBL" id="CDY32556.1"/>
    </source>
</evidence>
<dbReference type="AlphaFoldDB" id="A0A078H442"/>
<dbReference type="EMBL" id="HG994366">
    <property type="protein sequence ID" value="CAF1903227.1"/>
    <property type="molecule type" value="Genomic_DNA"/>
</dbReference>
<sequence>MSFNYNKIKDLPITNSRTIFNSKSPISFSSTTIEELNLISFFKAGDTYICRRLFCPPLVCFSPVTCSCLCSMHWFS</sequence>
<evidence type="ECO:0000313" key="1">
    <source>
        <dbReference type="EMBL" id="CAF1903227.1"/>
    </source>
</evidence>
<accession>A0A078H442</accession>
<evidence type="ECO:0000313" key="3">
    <source>
        <dbReference type="Proteomes" id="UP000028999"/>
    </source>
</evidence>
<proteinExistence type="predicted"/>
<reference evidence="2 3" key="1">
    <citation type="journal article" date="2014" name="Science">
        <title>Plant genetics. Early allopolyploid evolution in the post-Neolithic Brassica napus oilseed genome.</title>
        <authorList>
            <person name="Chalhoub B."/>
            <person name="Denoeud F."/>
            <person name="Liu S."/>
            <person name="Parkin I.A."/>
            <person name="Tang H."/>
            <person name="Wang X."/>
            <person name="Chiquet J."/>
            <person name="Belcram H."/>
            <person name="Tong C."/>
            <person name="Samans B."/>
            <person name="Correa M."/>
            <person name="Da Silva C."/>
            <person name="Just J."/>
            <person name="Falentin C."/>
            <person name="Koh C.S."/>
            <person name="Le Clainche I."/>
            <person name="Bernard M."/>
            <person name="Bento P."/>
            <person name="Noel B."/>
            <person name="Labadie K."/>
            <person name="Alberti A."/>
            <person name="Charles M."/>
            <person name="Arnaud D."/>
            <person name="Guo H."/>
            <person name="Daviaud C."/>
            <person name="Alamery S."/>
            <person name="Jabbari K."/>
            <person name="Zhao M."/>
            <person name="Edger P.P."/>
            <person name="Chelaifa H."/>
            <person name="Tack D."/>
            <person name="Lassalle G."/>
            <person name="Mestiri I."/>
            <person name="Schnel N."/>
            <person name="Le Paslier M.C."/>
            <person name="Fan G."/>
            <person name="Renault V."/>
            <person name="Bayer P.E."/>
            <person name="Golicz A.A."/>
            <person name="Manoli S."/>
            <person name="Lee T.H."/>
            <person name="Thi V.H."/>
            <person name="Chalabi S."/>
            <person name="Hu Q."/>
            <person name="Fan C."/>
            <person name="Tollenaere R."/>
            <person name="Lu Y."/>
            <person name="Battail C."/>
            <person name="Shen J."/>
            <person name="Sidebottom C.H."/>
            <person name="Wang X."/>
            <person name="Canaguier A."/>
            <person name="Chauveau A."/>
            <person name="Berard A."/>
            <person name="Deniot G."/>
            <person name="Guan M."/>
            <person name="Liu Z."/>
            <person name="Sun F."/>
            <person name="Lim Y.P."/>
            <person name="Lyons E."/>
            <person name="Town C.D."/>
            <person name="Bancroft I."/>
            <person name="Wang X."/>
            <person name="Meng J."/>
            <person name="Ma J."/>
            <person name="Pires J.C."/>
            <person name="King G.J."/>
            <person name="Brunel D."/>
            <person name="Delourme R."/>
            <person name="Renard M."/>
            <person name="Aury J.M."/>
            <person name="Adams K.L."/>
            <person name="Batley J."/>
            <person name="Snowdon R.J."/>
            <person name="Tost J."/>
            <person name="Edwards D."/>
            <person name="Zhou Y."/>
            <person name="Hua W."/>
            <person name="Sharpe A.G."/>
            <person name="Paterson A.H."/>
            <person name="Guan C."/>
            <person name="Wincker P."/>
        </authorList>
    </citation>
    <scope>NUCLEOTIDE SEQUENCE [LARGE SCALE GENOMIC DNA]</scope>
    <source>
        <strain evidence="3">cv. Darmor-bzh</strain>
    </source>
</reference>
<reference evidence="1" key="3">
    <citation type="submission" date="2021-01" db="EMBL/GenBank/DDBJ databases">
        <authorList>
            <consortium name="Genoscope - CEA"/>
            <person name="William W."/>
        </authorList>
    </citation>
    <scope>NUCLEOTIDE SEQUENCE</scope>
</reference>
<protein>
    <submittedName>
        <fullName evidence="1">(rape) hypothetical protein</fullName>
    </submittedName>
    <submittedName>
        <fullName evidence="2">BnaC02g17490D protein</fullName>
    </submittedName>
</protein>
<dbReference type="EMBL" id="LK032296">
    <property type="protein sequence ID" value="CDY32556.1"/>
    <property type="molecule type" value="Genomic_DNA"/>
</dbReference>
<dbReference type="PaxDb" id="3708-A0A078H442"/>